<dbReference type="Gene3D" id="3.10.450.50">
    <property type="match status" value="1"/>
</dbReference>
<dbReference type="PIRSF" id="PIRSF028288">
    <property type="entry name" value="UCP028288"/>
    <property type="match status" value="1"/>
</dbReference>
<organism evidence="2 3">
    <name type="scientific">Roseibium algae</name>
    <dbReference type="NCBI Taxonomy" id="3123038"/>
    <lineage>
        <taxon>Bacteria</taxon>
        <taxon>Pseudomonadati</taxon>
        <taxon>Pseudomonadota</taxon>
        <taxon>Alphaproteobacteria</taxon>
        <taxon>Hyphomicrobiales</taxon>
        <taxon>Stappiaceae</taxon>
        <taxon>Roseibium</taxon>
    </lineage>
</organism>
<keyword evidence="1" id="KW-0732">Signal</keyword>
<proteinExistence type="predicted"/>
<gene>
    <name evidence="2" type="ORF">V6575_21780</name>
</gene>
<evidence type="ECO:0000313" key="3">
    <source>
        <dbReference type="Proteomes" id="UP001385499"/>
    </source>
</evidence>
<dbReference type="InterPro" id="IPR032710">
    <property type="entry name" value="NTF2-like_dom_sf"/>
</dbReference>
<feature type="signal peptide" evidence="1">
    <location>
        <begin position="1"/>
        <end position="24"/>
    </location>
</feature>
<protein>
    <recommendedName>
        <fullName evidence="4">Phosphoribosyl-AMP cyclohydrolase</fullName>
    </recommendedName>
</protein>
<feature type="chain" id="PRO_5047338901" description="Phosphoribosyl-AMP cyclohydrolase" evidence="1">
    <location>
        <begin position="25"/>
        <end position="185"/>
    </location>
</feature>
<keyword evidence="3" id="KW-1185">Reference proteome</keyword>
<dbReference type="EMBL" id="JBAKIA010000025">
    <property type="protein sequence ID" value="MEJ8476720.1"/>
    <property type="molecule type" value="Genomic_DNA"/>
</dbReference>
<comment type="caution">
    <text evidence="2">The sequence shown here is derived from an EMBL/GenBank/DDBJ whole genome shotgun (WGS) entry which is preliminary data.</text>
</comment>
<dbReference type="InterPro" id="IPR016878">
    <property type="entry name" value="MICAH-like"/>
</dbReference>
<dbReference type="SUPFAM" id="SSF54427">
    <property type="entry name" value="NTF2-like"/>
    <property type="match status" value="1"/>
</dbReference>
<evidence type="ECO:0008006" key="4">
    <source>
        <dbReference type="Google" id="ProtNLM"/>
    </source>
</evidence>
<dbReference type="Proteomes" id="UP001385499">
    <property type="component" value="Unassembled WGS sequence"/>
</dbReference>
<dbReference type="RefSeq" id="WP_340277445.1">
    <property type="nucleotide sequence ID" value="NZ_JBAKIA010000025.1"/>
</dbReference>
<accession>A0ABU8TRD0</accession>
<name>A0ABU8TRD0_9HYPH</name>
<evidence type="ECO:0000313" key="2">
    <source>
        <dbReference type="EMBL" id="MEJ8476720.1"/>
    </source>
</evidence>
<evidence type="ECO:0000256" key="1">
    <source>
        <dbReference type="SAM" id="SignalP"/>
    </source>
</evidence>
<reference evidence="2 3" key="1">
    <citation type="submission" date="2024-02" db="EMBL/GenBank/DDBJ databases">
        <title>Roseibium algae sp. nov., isolated from marine alga (Grateloupia sp.), showing potential in myo-inositol conversion.</title>
        <authorList>
            <person name="Wang Y."/>
        </authorList>
    </citation>
    <scope>NUCLEOTIDE SEQUENCE [LARGE SCALE GENOMIC DNA]</scope>
    <source>
        <strain evidence="2 3">H3510</strain>
    </source>
</reference>
<sequence length="185" mass="19635">MSKSVVMSAFVVASGLLAPIAAQAAGTTQCSSPGITKADVQAMEAKWGQGIVDIGAAQDPKATAKAFVKDLYAYDAGSVLFKPTKASADEFRETPAEAQSYFVSGIVPEDHGFALAPYTKVRFENNGIVYDCNSATAMGNYYFTNTSGKEVKADFTLGFVKQSDGDIKIDVHHSSFPFSPKAKHS</sequence>